<reference evidence="3" key="1">
    <citation type="submission" date="2016-11" db="EMBL/GenBank/DDBJ databases">
        <authorList>
            <person name="Varghese N."/>
            <person name="Submissions S."/>
        </authorList>
    </citation>
    <scope>NUCLEOTIDE SEQUENCE [LARGE SCALE GENOMIC DNA]</scope>
    <source>
        <strain evidence="3">CGMCC 1.8995</strain>
    </source>
</reference>
<sequence length="101" mass="11530">MNLLDVLLLVLIAAGGALFWRIRMISEAANRYLGQYCNAQHLQLISVARRLTRPMLYRGKLDWRSEFDFEFSSTGQDCYTGTLVMNGLTVISTDTPPHRIH</sequence>
<dbReference type="InterPro" id="IPR021732">
    <property type="entry name" value="DUF3301"/>
</dbReference>
<name>A0A1M5GVJ4_9ALTE</name>
<protein>
    <recommendedName>
        <fullName evidence="4">DUF3301 domain-containing protein</fullName>
    </recommendedName>
</protein>
<dbReference type="EMBL" id="FQWD01000002">
    <property type="protein sequence ID" value="SHG07717.1"/>
    <property type="molecule type" value="Genomic_DNA"/>
</dbReference>
<dbReference type="Pfam" id="PF11743">
    <property type="entry name" value="DUF3301"/>
    <property type="match status" value="1"/>
</dbReference>
<dbReference type="AlphaFoldDB" id="A0A1M5GVJ4"/>
<keyword evidence="3" id="KW-1185">Reference proteome</keyword>
<organism evidence="2 3">
    <name type="scientific">Marisediminitalea aggregata</name>
    <dbReference type="NCBI Taxonomy" id="634436"/>
    <lineage>
        <taxon>Bacteria</taxon>
        <taxon>Pseudomonadati</taxon>
        <taxon>Pseudomonadota</taxon>
        <taxon>Gammaproteobacteria</taxon>
        <taxon>Alteromonadales</taxon>
        <taxon>Alteromonadaceae</taxon>
        <taxon>Marisediminitalea</taxon>
    </lineage>
</organism>
<keyword evidence="1" id="KW-0812">Transmembrane</keyword>
<dbReference type="OrthoDB" id="5959530at2"/>
<keyword evidence="1" id="KW-1133">Transmembrane helix</keyword>
<accession>A0A1M5GVJ4</accession>
<evidence type="ECO:0000313" key="2">
    <source>
        <dbReference type="EMBL" id="SHG07717.1"/>
    </source>
</evidence>
<dbReference type="RefSeq" id="WP_073319343.1">
    <property type="nucleotide sequence ID" value="NZ_FQWD01000002.1"/>
</dbReference>
<dbReference type="STRING" id="634436.SAMN05216361_1192"/>
<proteinExistence type="predicted"/>
<evidence type="ECO:0008006" key="4">
    <source>
        <dbReference type="Google" id="ProtNLM"/>
    </source>
</evidence>
<keyword evidence="1" id="KW-0472">Membrane</keyword>
<dbReference type="Proteomes" id="UP000184520">
    <property type="component" value="Unassembled WGS sequence"/>
</dbReference>
<gene>
    <name evidence="2" type="ORF">SAMN05216361_1192</name>
</gene>
<feature type="transmembrane region" description="Helical" evidence="1">
    <location>
        <begin position="6"/>
        <end position="22"/>
    </location>
</feature>
<evidence type="ECO:0000256" key="1">
    <source>
        <dbReference type="SAM" id="Phobius"/>
    </source>
</evidence>
<evidence type="ECO:0000313" key="3">
    <source>
        <dbReference type="Proteomes" id="UP000184520"/>
    </source>
</evidence>